<keyword evidence="4" id="KW-0479">Metal-binding</keyword>
<evidence type="ECO:0000256" key="6">
    <source>
        <dbReference type="ARBA" id="ARBA00022833"/>
    </source>
</evidence>
<dbReference type="NCBIfam" id="TIGR00726">
    <property type="entry name" value="peptidoglycan editing factor PgeF"/>
    <property type="match status" value="1"/>
</dbReference>
<evidence type="ECO:0000256" key="3">
    <source>
        <dbReference type="ARBA" id="ARBA00022679"/>
    </source>
</evidence>
<accession>Q2W9S8</accession>
<dbReference type="Gene3D" id="3.60.140.10">
    <property type="entry name" value="CNF1/YfiH-like putative cysteine hydrolases"/>
    <property type="match status" value="1"/>
</dbReference>
<dbReference type="GO" id="GO:0017061">
    <property type="term" value="F:S-methyl-5-thioadenosine phosphorylase activity"/>
    <property type="evidence" value="ECO:0007669"/>
    <property type="project" value="UniProtKB-EC"/>
</dbReference>
<reference evidence="11 12" key="1">
    <citation type="journal article" date="2005" name="DNA Res.">
        <title>Complete genome sequence of the facultative anaerobic magnetotactic bacterium Magnetospirillum sp. strain AMB-1.</title>
        <authorList>
            <person name="Matsunaga T."/>
            <person name="Okamura Y."/>
            <person name="Fukuda Y."/>
            <person name="Wahyudi A.T."/>
            <person name="Murase Y."/>
            <person name="Takeyama H."/>
        </authorList>
    </citation>
    <scope>NUCLEOTIDE SEQUENCE [LARGE SCALE GENOMIC DNA]</scope>
    <source>
        <strain evidence="12">ATCC 700264 / AMB-1</strain>
    </source>
</reference>
<evidence type="ECO:0000256" key="4">
    <source>
        <dbReference type="ARBA" id="ARBA00022723"/>
    </source>
</evidence>
<evidence type="ECO:0000313" key="11">
    <source>
        <dbReference type="EMBL" id="BAE49397.1"/>
    </source>
</evidence>
<dbReference type="GO" id="GO:0005507">
    <property type="term" value="F:copper ion binding"/>
    <property type="evidence" value="ECO:0007669"/>
    <property type="project" value="TreeGrafter"/>
</dbReference>
<dbReference type="STRING" id="342108.amb0593"/>
<dbReference type="RefSeq" id="WP_011383036.1">
    <property type="nucleotide sequence ID" value="NC_007626.1"/>
</dbReference>
<evidence type="ECO:0000256" key="5">
    <source>
        <dbReference type="ARBA" id="ARBA00022801"/>
    </source>
</evidence>
<gene>
    <name evidence="11" type="ordered locus">amb0593</name>
</gene>
<dbReference type="InterPro" id="IPR011324">
    <property type="entry name" value="Cytotoxic_necrot_fac-like_cat"/>
</dbReference>
<evidence type="ECO:0000256" key="8">
    <source>
        <dbReference type="ARBA" id="ARBA00048968"/>
    </source>
</evidence>
<dbReference type="OrthoDB" id="4279at2"/>
<evidence type="ECO:0000256" key="7">
    <source>
        <dbReference type="ARBA" id="ARBA00047989"/>
    </source>
</evidence>
<dbReference type="AlphaFoldDB" id="Q2W9S8"/>
<evidence type="ECO:0000256" key="9">
    <source>
        <dbReference type="ARBA" id="ARBA00049893"/>
    </source>
</evidence>
<dbReference type="PANTHER" id="PTHR30616:SF2">
    <property type="entry name" value="PURINE NUCLEOSIDE PHOSPHORYLASE LACC1"/>
    <property type="match status" value="1"/>
</dbReference>
<dbReference type="EMBL" id="AP007255">
    <property type="protein sequence ID" value="BAE49397.1"/>
    <property type="molecule type" value="Genomic_DNA"/>
</dbReference>
<name>Q2W9S8_PARM1</name>
<comment type="catalytic activity">
    <reaction evidence="9">
        <text>S-methyl-5'-thioadenosine + phosphate = 5-(methylsulfanyl)-alpha-D-ribose 1-phosphate + adenine</text>
        <dbReference type="Rhea" id="RHEA:11852"/>
        <dbReference type="ChEBI" id="CHEBI:16708"/>
        <dbReference type="ChEBI" id="CHEBI:17509"/>
        <dbReference type="ChEBI" id="CHEBI:43474"/>
        <dbReference type="ChEBI" id="CHEBI:58533"/>
        <dbReference type="EC" id="2.4.2.28"/>
    </reaction>
    <physiologicalReaction direction="left-to-right" evidence="9">
        <dbReference type="Rhea" id="RHEA:11853"/>
    </physiologicalReaction>
</comment>
<dbReference type="Pfam" id="PF02578">
    <property type="entry name" value="Cu-oxidase_4"/>
    <property type="match status" value="1"/>
</dbReference>
<evidence type="ECO:0000256" key="10">
    <source>
        <dbReference type="RuleBase" id="RU361274"/>
    </source>
</evidence>
<keyword evidence="6" id="KW-0862">Zinc</keyword>
<comment type="catalytic activity">
    <reaction evidence="1">
        <text>inosine + phosphate = alpha-D-ribose 1-phosphate + hypoxanthine</text>
        <dbReference type="Rhea" id="RHEA:27646"/>
        <dbReference type="ChEBI" id="CHEBI:17368"/>
        <dbReference type="ChEBI" id="CHEBI:17596"/>
        <dbReference type="ChEBI" id="CHEBI:43474"/>
        <dbReference type="ChEBI" id="CHEBI:57720"/>
        <dbReference type="EC" id="2.4.2.1"/>
    </reaction>
    <physiologicalReaction direction="left-to-right" evidence="1">
        <dbReference type="Rhea" id="RHEA:27647"/>
    </physiologicalReaction>
</comment>
<dbReference type="InterPro" id="IPR003730">
    <property type="entry name" value="Cu_polyphenol_OxRdtase"/>
</dbReference>
<keyword evidence="12" id="KW-1185">Reference proteome</keyword>
<protein>
    <recommendedName>
        <fullName evidence="10">Purine nucleoside phosphorylase</fullName>
    </recommendedName>
</protein>
<dbReference type="Proteomes" id="UP000007058">
    <property type="component" value="Chromosome"/>
</dbReference>
<dbReference type="CDD" id="cd16833">
    <property type="entry name" value="YfiH"/>
    <property type="match status" value="1"/>
</dbReference>
<comment type="catalytic activity">
    <reaction evidence="7">
        <text>adenosine + H2O + H(+) = inosine + NH4(+)</text>
        <dbReference type="Rhea" id="RHEA:24408"/>
        <dbReference type="ChEBI" id="CHEBI:15377"/>
        <dbReference type="ChEBI" id="CHEBI:15378"/>
        <dbReference type="ChEBI" id="CHEBI:16335"/>
        <dbReference type="ChEBI" id="CHEBI:17596"/>
        <dbReference type="ChEBI" id="CHEBI:28938"/>
        <dbReference type="EC" id="3.5.4.4"/>
    </reaction>
    <physiologicalReaction direction="left-to-right" evidence="7">
        <dbReference type="Rhea" id="RHEA:24409"/>
    </physiologicalReaction>
</comment>
<comment type="similarity">
    <text evidence="2 10">Belongs to the purine nucleoside phosphorylase YfiH/LACC1 family.</text>
</comment>
<dbReference type="GO" id="GO:0016787">
    <property type="term" value="F:hydrolase activity"/>
    <property type="evidence" value="ECO:0007669"/>
    <property type="project" value="UniProtKB-KW"/>
</dbReference>
<dbReference type="KEGG" id="mag:amb0593"/>
<dbReference type="SUPFAM" id="SSF64438">
    <property type="entry name" value="CNF1/YfiH-like putative cysteine hydrolases"/>
    <property type="match status" value="1"/>
</dbReference>
<evidence type="ECO:0000256" key="1">
    <source>
        <dbReference type="ARBA" id="ARBA00000553"/>
    </source>
</evidence>
<dbReference type="HOGENOM" id="CLU_065784_2_0_5"/>
<evidence type="ECO:0000256" key="2">
    <source>
        <dbReference type="ARBA" id="ARBA00007353"/>
    </source>
</evidence>
<dbReference type="PANTHER" id="PTHR30616">
    <property type="entry name" value="UNCHARACTERIZED PROTEIN YFIH"/>
    <property type="match status" value="1"/>
</dbReference>
<proteinExistence type="inferred from homology"/>
<keyword evidence="5" id="KW-0378">Hydrolase</keyword>
<keyword evidence="3" id="KW-0808">Transferase</keyword>
<evidence type="ECO:0000313" key="12">
    <source>
        <dbReference type="Proteomes" id="UP000007058"/>
    </source>
</evidence>
<sequence>MITLSALNEFVRIRHGFFTREGGVSEGLYASLNCGPGSSDKPEAVKENRRRVMAMLDLPEEALVTLYQTHSSDVVKVTEPWDAAKAPKADAMVTDRPGIALGILTADCAPVLLADGKAGIVAAAHAGWKGALGGVLDNTIKAMVEMGAKMPKIVAAMGPCIGHRNYEVGPEFPAPFLAEDPTNADYFAPSPARPGHFLFDLPGYISRKLAKLGVHEVTRVPADTLRDEARFFSYRRATLRGEADYGRQISVITLDR</sequence>
<organism evidence="11 12">
    <name type="scientific">Paramagnetospirillum magneticum (strain ATCC 700264 / AMB-1)</name>
    <name type="common">Magnetospirillum magneticum</name>
    <dbReference type="NCBI Taxonomy" id="342108"/>
    <lineage>
        <taxon>Bacteria</taxon>
        <taxon>Pseudomonadati</taxon>
        <taxon>Pseudomonadota</taxon>
        <taxon>Alphaproteobacteria</taxon>
        <taxon>Rhodospirillales</taxon>
        <taxon>Magnetospirillaceae</taxon>
        <taxon>Paramagnetospirillum</taxon>
    </lineage>
</organism>
<dbReference type="InterPro" id="IPR038371">
    <property type="entry name" value="Cu_polyphenol_OxRdtase_sf"/>
</dbReference>
<comment type="catalytic activity">
    <reaction evidence="8">
        <text>adenosine + phosphate = alpha-D-ribose 1-phosphate + adenine</text>
        <dbReference type="Rhea" id="RHEA:27642"/>
        <dbReference type="ChEBI" id="CHEBI:16335"/>
        <dbReference type="ChEBI" id="CHEBI:16708"/>
        <dbReference type="ChEBI" id="CHEBI:43474"/>
        <dbReference type="ChEBI" id="CHEBI:57720"/>
        <dbReference type="EC" id="2.4.2.1"/>
    </reaction>
    <physiologicalReaction direction="left-to-right" evidence="8">
        <dbReference type="Rhea" id="RHEA:27643"/>
    </physiologicalReaction>
</comment>